<evidence type="ECO:0000313" key="8">
    <source>
        <dbReference type="Proteomes" id="UP000076038"/>
    </source>
</evidence>
<sequence length="209" mass="22842">MPSNDVDDAEQSRRARPRRDRRQALIDAAIEMISEGASADISAAAIARRAGVAHGLLFYYFTDKQGLVQAALADVLGKLSDAQGPQSEERTVRARLEGFVRRHIEFLRDHRALYLRVVREEEFGEAGVESALRQARAEGERQVAALAELPDPLPPLVAVAISGWTGFLDRTADAFFETADLDLDESVALIVDAFEAVVDSATRRGAGPR</sequence>
<dbReference type="GO" id="GO:0000976">
    <property type="term" value="F:transcription cis-regulatory region binding"/>
    <property type="evidence" value="ECO:0007669"/>
    <property type="project" value="TreeGrafter"/>
</dbReference>
<dbReference type="InterPro" id="IPR050109">
    <property type="entry name" value="HTH-type_TetR-like_transc_reg"/>
</dbReference>
<reference evidence="7 8" key="1">
    <citation type="journal article" date="2016" name="Genome Announc.">
        <title>Complete Genome and Plasmid Sequences for Rhodococcus fascians D188 and Draft Sequences for Rhodococcus Isolates PBTS 1 and PBTS 2.</title>
        <authorList>
            <person name="Stamler R.A."/>
            <person name="Vereecke D."/>
            <person name="Zhang Y."/>
            <person name="Schilkey F."/>
            <person name="Devitt N."/>
            <person name="Randall J.J."/>
        </authorList>
    </citation>
    <scope>NUCLEOTIDE SEQUENCE [LARGE SCALE GENOMIC DNA]</scope>
    <source>
        <strain evidence="7 8">PBTS2</strain>
    </source>
</reference>
<evidence type="ECO:0000256" key="2">
    <source>
        <dbReference type="ARBA" id="ARBA00023125"/>
    </source>
</evidence>
<dbReference type="InterPro" id="IPR009057">
    <property type="entry name" value="Homeodomain-like_sf"/>
</dbReference>
<name>A0A143QLI9_RHOFA</name>
<feature type="DNA-binding region" description="H-T-H motif" evidence="4">
    <location>
        <begin position="42"/>
        <end position="61"/>
    </location>
</feature>
<evidence type="ECO:0000259" key="6">
    <source>
        <dbReference type="PROSITE" id="PS50977"/>
    </source>
</evidence>
<evidence type="ECO:0000313" key="7">
    <source>
        <dbReference type="EMBL" id="AMY23342.1"/>
    </source>
</evidence>
<dbReference type="PANTHER" id="PTHR30055">
    <property type="entry name" value="HTH-TYPE TRANSCRIPTIONAL REGULATOR RUTR"/>
    <property type="match status" value="1"/>
</dbReference>
<dbReference type="GO" id="GO:0003700">
    <property type="term" value="F:DNA-binding transcription factor activity"/>
    <property type="evidence" value="ECO:0007669"/>
    <property type="project" value="TreeGrafter"/>
</dbReference>
<feature type="domain" description="HTH tetR-type" evidence="6">
    <location>
        <begin position="19"/>
        <end position="79"/>
    </location>
</feature>
<keyword evidence="1" id="KW-0805">Transcription regulation</keyword>
<dbReference type="SUPFAM" id="SSF46689">
    <property type="entry name" value="Homeodomain-like"/>
    <property type="match status" value="1"/>
</dbReference>
<organism evidence="7 8">
    <name type="scientific">Rhodococcoides fascians</name>
    <name type="common">Rhodococcus fascians</name>
    <dbReference type="NCBI Taxonomy" id="1828"/>
    <lineage>
        <taxon>Bacteria</taxon>
        <taxon>Bacillati</taxon>
        <taxon>Actinomycetota</taxon>
        <taxon>Actinomycetes</taxon>
        <taxon>Mycobacteriales</taxon>
        <taxon>Nocardiaceae</taxon>
        <taxon>Rhodococcoides</taxon>
    </lineage>
</organism>
<keyword evidence="2 4" id="KW-0238">DNA-binding</keyword>
<dbReference type="EMBL" id="CP015220">
    <property type="protein sequence ID" value="AMY23342.1"/>
    <property type="molecule type" value="Genomic_DNA"/>
</dbReference>
<dbReference type="OrthoDB" id="8479950at2"/>
<protein>
    <submittedName>
        <fullName evidence="7">HTH-type transcriptional regulator BetI</fullName>
    </submittedName>
</protein>
<dbReference type="PANTHER" id="PTHR30055:SF234">
    <property type="entry name" value="HTH-TYPE TRANSCRIPTIONAL REGULATOR BETI"/>
    <property type="match status" value="1"/>
</dbReference>
<proteinExistence type="predicted"/>
<feature type="region of interest" description="Disordered" evidence="5">
    <location>
        <begin position="1"/>
        <end position="20"/>
    </location>
</feature>
<dbReference type="PATRIC" id="fig|1653479.3.peg.2062"/>
<dbReference type="Proteomes" id="UP000076038">
    <property type="component" value="Chromosome"/>
</dbReference>
<keyword evidence="8" id="KW-1185">Reference proteome</keyword>
<evidence type="ECO:0000256" key="5">
    <source>
        <dbReference type="SAM" id="MobiDB-lite"/>
    </source>
</evidence>
<dbReference type="Pfam" id="PF00440">
    <property type="entry name" value="TetR_N"/>
    <property type="match status" value="1"/>
</dbReference>
<evidence type="ECO:0000256" key="4">
    <source>
        <dbReference type="PROSITE-ProRule" id="PRU00335"/>
    </source>
</evidence>
<dbReference type="Gene3D" id="1.10.357.10">
    <property type="entry name" value="Tetracycline Repressor, domain 2"/>
    <property type="match status" value="1"/>
</dbReference>
<evidence type="ECO:0000256" key="1">
    <source>
        <dbReference type="ARBA" id="ARBA00023015"/>
    </source>
</evidence>
<dbReference type="AlphaFoldDB" id="A0A143QLI9"/>
<accession>A0A143QLI9</accession>
<gene>
    <name evidence="7" type="primary">betI_5</name>
    <name evidence="7" type="ORF">A3Q41_02040</name>
</gene>
<dbReference type="InterPro" id="IPR001647">
    <property type="entry name" value="HTH_TetR"/>
</dbReference>
<dbReference type="KEGG" id="rhs:A3Q41_02040"/>
<evidence type="ECO:0000256" key="3">
    <source>
        <dbReference type="ARBA" id="ARBA00023163"/>
    </source>
</evidence>
<keyword evidence="3" id="KW-0804">Transcription</keyword>
<dbReference type="PRINTS" id="PR00455">
    <property type="entry name" value="HTHTETR"/>
</dbReference>
<dbReference type="RefSeq" id="WP_063216479.1">
    <property type="nucleotide sequence ID" value="NZ_CP015220.1"/>
</dbReference>
<reference evidence="8" key="2">
    <citation type="submission" date="2016-04" db="EMBL/GenBank/DDBJ databases">
        <title>Complete Genome and Plasmid Sequences for Rhodococcus fascians D188 and Draft Sequences for Rhodococcus spp. Isolates PBTS 1 and PBTS 2.</title>
        <authorList>
            <person name="Stamer R."/>
            <person name="Vereecke D."/>
            <person name="Zhang Y."/>
            <person name="Schilkey F."/>
            <person name="Devitt N."/>
            <person name="Randall J."/>
        </authorList>
    </citation>
    <scope>NUCLEOTIDE SEQUENCE [LARGE SCALE GENOMIC DNA]</scope>
    <source>
        <strain evidence="8">PBTS2</strain>
    </source>
</reference>
<dbReference type="PROSITE" id="PS50977">
    <property type="entry name" value="HTH_TETR_2"/>
    <property type="match status" value="1"/>
</dbReference>